<feature type="transmembrane region" description="Helical" evidence="1">
    <location>
        <begin position="268"/>
        <end position="290"/>
    </location>
</feature>
<feature type="transmembrane region" description="Helical" evidence="1">
    <location>
        <begin position="28"/>
        <end position="49"/>
    </location>
</feature>
<protein>
    <submittedName>
        <fullName evidence="2">MFS transporter</fullName>
    </submittedName>
</protein>
<comment type="caution">
    <text evidence="2">The sequence shown here is derived from an EMBL/GenBank/DDBJ whole genome shotgun (WGS) entry which is preliminary data.</text>
</comment>
<feature type="transmembrane region" description="Helical" evidence="1">
    <location>
        <begin position="212"/>
        <end position="229"/>
    </location>
</feature>
<dbReference type="InterPro" id="IPR053160">
    <property type="entry name" value="MFS_DHA3_Transporter"/>
</dbReference>
<dbReference type="PANTHER" id="PTHR23530">
    <property type="entry name" value="TRANSPORT PROTEIN-RELATED"/>
    <property type="match status" value="1"/>
</dbReference>
<dbReference type="GO" id="GO:0022857">
    <property type="term" value="F:transmembrane transporter activity"/>
    <property type="evidence" value="ECO:0007669"/>
    <property type="project" value="InterPro"/>
</dbReference>
<gene>
    <name evidence="2" type="ORF">E0H45_10195</name>
</gene>
<dbReference type="InterPro" id="IPR036259">
    <property type="entry name" value="MFS_trans_sf"/>
</dbReference>
<name>A0A4R0HP05_9ACTN</name>
<dbReference type="EMBL" id="SJJZ01000001">
    <property type="protein sequence ID" value="TCC12463.1"/>
    <property type="molecule type" value="Genomic_DNA"/>
</dbReference>
<feature type="transmembrane region" description="Helical" evidence="1">
    <location>
        <begin position="241"/>
        <end position="261"/>
    </location>
</feature>
<dbReference type="PANTHER" id="PTHR23530:SF1">
    <property type="entry name" value="PERMEASE, MAJOR FACILITATOR SUPERFAMILY-RELATED"/>
    <property type="match status" value="1"/>
</dbReference>
<evidence type="ECO:0000256" key="1">
    <source>
        <dbReference type="SAM" id="Phobius"/>
    </source>
</evidence>
<feature type="transmembrane region" description="Helical" evidence="1">
    <location>
        <begin position="61"/>
        <end position="79"/>
    </location>
</feature>
<keyword evidence="1" id="KW-0812">Transmembrane</keyword>
<evidence type="ECO:0000313" key="3">
    <source>
        <dbReference type="Proteomes" id="UP000292346"/>
    </source>
</evidence>
<feature type="transmembrane region" description="Helical" evidence="1">
    <location>
        <begin position="129"/>
        <end position="146"/>
    </location>
</feature>
<feature type="transmembrane region" description="Helical" evidence="1">
    <location>
        <begin position="357"/>
        <end position="382"/>
    </location>
</feature>
<keyword evidence="1" id="KW-1133">Transmembrane helix</keyword>
<feature type="transmembrane region" description="Helical" evidence="1">
    <location>
        <begin position="152"/>
        <end position="172"/>
    </location>
</feature>
<dbReference type="AlphaFoldDB" id="A0A4R0HP05"/>
<proteinExistence type="predicted"/>
<dbReference type="Pfam" id="PF07690">
    <property type="entry name" value="MFS_1"/>
    <property type="match status" value="1"/>
</dbReference>
<keyword evidence="1" id="KW-0472">Membrane</keyword>
<keyword evidence="3" id="KW-1185">Reference proteome</keyword>
<dbReference type="InterPro" id="IPR011701">
    <property type="entry name" value="MFS"/>
</dbReference>
<evidence type="ECO:0000313" key="2">
    <source>
        <dbReference type="EMBL" id="TCC12463.1"/>
    </source>
</evidence>
<sequence length="396" mass="41486">MVAFEALQDFIPLYPLYQLFFDDHGLSAAQISTLFVIWSATGFVLEVPSGAWADSYSRRKLLILGALLSGLGYAAWITLPSYAGFALGFVLWGTSSALISGTYEAFVYDELAARDRTEHYPTLLGRARSASFVMNLAATALAMPLFNLGGYTLAGVVSVLSCVAQAGVAWSLPEARPVEAARESDERGTRAAFGNYLHMLRSGVTEVLTSRLVRRAVALVALLGGFLAFDEYFPLLARETGAATSVIPLLIAGTVAAQAIGSALAGRAYTLPAALFATALAATAVLIATGSLSRSAWGFLPIALGYGLMQLVIVVSESRLQDAITGPARATVTSVSGLFAEVSAIAVYGGFALGSVWFTMSILVAALTIPVLLTAFVVPFALPSPRSSVSAEASDT</sequence>
<dbReference type="SUPFAM" id="SSF103473">
    <property type="entry name" value="MFS general substrate transporter"/>
    <property type="match status" value="1"/>
</dbReference>
<accession>A0A4R0HP05</accession>
<dbReference type="Gene3D" id="1.20.1250.20">
    <property type="entry name" value="MFS general substrate transporter like domains"/>
    <property type="match status" value="1"/>
</dbReference>
<feature type="transmembrane region" description="Helical" evidence="1">
    <location>
        <begin position="296"/>
        <end position="316"/>
    </location>
</feature>
<dbReference type="OrthoDB" id="350307at2"/>
<dbReference type="Proteomes" id="UP000292346">
    <property type="component" value="Unassembled WGS sequence"/>
</dbReference>
<reference evidence="2 3" key="1">
    <citation type="submission" date="2019-02" db="EMBL/GenBank/DDBJ databases">
        <title>Kribbella capetownensis sp. nov. and Kribbella speibonae sp. nov., isolated from soil.</title>
        <authorList>
            <person name="Curtis S.M."/>
            <person name="Norton I."/>
            <person name="Everest G.J."/>
            <person name="Meyers P.R."/>
        </authorList>
    </citation>
    <scope>NUCLEOTIDE SEQUENCE [LARGE SCALE GENOMIC DNA]</scope>
    <source>
        <strain evidence="2 3">KCTC 29219</strain>
    </source>
</reference>
<feature type="transmembrane region" description="Helical" evidence="1">
    <location>
        <begin position="85"/>
        <end position="108"/>
    </location>
</feature>
<feature type="transmembrane region" description="Helical" evidence="1">
    <location>
        <begin position="328"/>
        <end position="351"/>
    </location>
</feature>
<organism evidence="2 3">
    <name type="scientific">Kribbella soli</name>
    <dbReference type="NCBI Taxonomy" id="1124743"/>
    <lineage>
        <taxon>Bacteria</taxon>
        <taxon>Bacillati</taxon>
        <taxon>Actinomycetota</taxon>
        <taxon>Actinomycetes</taxon>
        <taxon>Propionibacteriales</taxon>
        <taxon>Kribbellaceae</taxon>
        <taxon>Kribbella</taxon>
    </lineage>
</organism>